<keyword evidence="2" id="KW-0186">Copper</keyword>
<dbReference type="InterPro" id="IPR050316">
    <property type="entry name" value="Tyrosinase/Hemocyanin"/>
</dbReference>
<keyword evidence="6" id="KW-1185">Reference proteome</keyword>
<dbReference type="GeneID" id="37171064"/>
<gene>
    <name evidence="5" type="ORF">BO86DRAFT_288938</name>
</gene>
<dbReference type="Gene3D" id="1.10.1280.10">
    <property type="entry name" value="Di-copper center containing domain from catechol oxidase"/>
    <property type="match status" value="1"/>
</dbReference>
<evidence type="ECO:0000256" key="2">
    <source>
        <dbReference type="ARBA" id="ARBA00023008"/>
    </source>
</evidence>
<dbReference type="EMBL" id="KZ824847">
    <property type="protein sequence ID" value="RAH77187.1"/>
    <property type="molecule type" value="Genomic_DNA"/>
</dbReference>
<keyword evidence="1" id="KW-0479">Metal-binding</keyword>
<feature type="non-terminal residue" evidence="5">
    <location>
        <position position="289"/>
    </location>
</feature>
<feature type="domain" description="Tyrosinase copper-binding" evidence="4">
    <location>
        <begin position="211"/>
        <end position="222"/>
    </location>
</feature>
<evidence type="ECO:0000259" key="3">
    <source>
        <dbReference type="PROSITE" id="PS00497"/>
    </source>
</evidence>
<dbReference type="InterPro" id="IPR008922">
    <property type="entry name" value="Di-copper_centre_dom_sf"/>
</dbReference>
<evidence type="ECO:0000256" key="1">
    <source>
        <dbReference type="ARBA" id="ARBA00022723"/>
    </source>
</evidence>
<dbReference type="PANTHER" id="PTHR11474:SF126">
    <property type="entry name" value="TYROSINASE-LIKE PROTEIN TYR-1-RELATED"/>
    <property type="match status" value="1"/>
</dbReference>
<name>A0A8T8WN19_ASPJA</name>
<dbReference type="RefSeq" id="XP_025523081.1">
    <property type="nucleotide sequence ID" value="XM_025667372.1"/>
</dbReference>
<dbReference type="PRINTS" id="PR00092">
    <property type="entry name" value="TYROSINASE"/>
</dbReference>
<reference evidence="5 6" key="1">
    <citation type="submission" date="2018-02" db="EMBL/GenBank/DDBJ databases">
        <title>The genomes of Aspergillus section Nigri reveals drivers in fungal speciation.</title>
        <authorList>
            <consortium name="DOE Joint Genome Institute"/>
            <person name="Vesth T.C."/>
            <person name="Nybo J."/>
            <person name="Theobald S."/>
            <person name="Brandl J."/>
            <person name="Frisvad J.C."/>
            <person name="Nielsen K.F."/>
            <person name="Lyhne E.K."/>
            <person name="Kogle M.E."/>
            <person name="Kuo A."/>
            <person name="Riley R."/>
            <person name="Clum A."/>
            <person name="Nolan M."/>
            <person name="Lipzen A."/>
            <person name="Salamov A."/>
            <person name="Henrissat B."/>
            <person name="Wiebenga A."/>
            <person name="De vries R.P."/>
            <person name="Grigoriev I.V."/>
            <person name="Mortensen U.H."/>
            <person name="Andersen M.R."/>
            <person name="Baker S.E."/>
        </authorList>
    </citation>
    <scope>NUCLEOTIDE SEQUENCE [LARGE SCALE GENOMIC DNA]</scope>
    <source>
        <strain evidence="5 6">CBS 114.51</strain>
    </source>
</reference>
<accession>A0A8T8WN19</accession>
<evidence type="ECO:0000313" key="5">
    <source>
        <dbReference type="EMBL" id="RAH77187.1"/>
    </source>
</evidence>
<feature type="non-terminal residue" evidence="5">
    <location>
        <position position="1"/>
    </location>
</feature>
<protein>
    <submittedName>
        <fullName evidence="5">Di-copper centre-containing protein</fullName>
    </submittedName>
</protein>
<organism evidence="5 6">
    <name type="scientific">Aspergillus japonicus CBS 114.51</name>
    <dbReference type="NCBI Taxonomy" id="1448312"/>
    <lineage>
        <taxon>Eukaryota</taxon>
        <taxon>Fungi</taxon>
        <taxon>Dikarya</taxon>
        <taxon>Ascomycota</taxon>
        <taxon>Pezizomycotina</taxon>
        <taxon>Eurotiomycetes</taxon>
        <taxon>Eurotiomycetidae</taxon>
        <taxon>Eurotiales</taxon>
        <taxon>Aspergillaceae</taxon>
        <taxon>Aspergillus</taxon>
        <taxon>Aspergillus subgen. Circumdati</taxon>
    </lineage>
</organism>
<dbReference type="InterPro" id="IPR002227">
    <property type="entry name" value="Tyrosinase_Cu-bd"/>
</dbReference>
<sequence>IRIEWSNLETSQQIAYLDAERCLWDLPAETHLPNVTSRYTDLVALHQSLTDYVHWDGVFLPWHRYLLHTHETLLRTQCNYTGPIPWWDERKDAGAFQNASIFSASTFGTISGTPYSGMIADQDESDYICVTDGYFANSTLHIGFGSEETYHCLSRDVNEEQSAYTSEAWVDQCNAYGNYTEMFNCVFQYPHGGGHSGVGGVMGDVSGSPGDPVFFLHHGFVDRNWWAWQSADPDNRLYQLSGYTTESEPATGWVNVTLEYNLTSYEILPDVTIERVMDTEGGYLCYTYD</sequence>
<dbReference type="GO" id="GO:0046872">
    <property type="term" value="F:metal ion binding"/>
    <property type="evidence" value="ECO:0007669"/>
    <property type="project" value="UniProtKB-KW"/>
</dbReference>
<dbReference type="PROSITE" id="PS00497">
    <property type="entry name" value="TYROSINASE_1"/>
    <property type="match status" value="1"/>
</dbReference>
<dbReference type="AlphaFoldDB" id="A0A8T8WN19"/>
<dbReference type="PANTHER" id="PTHR11474">
    <property type="entry name" value="TYROSINASE FAMILY MEMBER"/>
    <property type="match status" value="1"/>
</dbReference>
<dbReference type="SUPFAM" id="SSF48056">
    <property type="entry name" value="Di-copper centre-containing domain"/>
    <property type="match status" value="1"/>
</dbReference>
<evidence type="ECO:0000313" key="6">
    <source>
        <dbReference type="Proteomes" id="UP000249497"/>
    </source>
</evidence>
<dbReference type="Pfam" id="PF00264">
    <property type="entry name" value="Tyrosinase"/>
    <property type="match status" value="1"/>
</dbReference>
<proteinExistence type="predicted"/>
<dbReference type="OrthoDB" id="6132182at2759"/>
<feature type="domain" description="Tyrosinase copper-binding" evidence="3">
    <location>
        <begin position="54"/>
        <end position="71"/>
    </location>
</feature>
<evidence type="ECO:0000259" key="4">
    <source>
        <dbReference type="PROSITE" id="PS00498"/>
    </source>
</evidence>
<dbReference type="GO" id="GO:0016491">
    <property type="term" value="F:oxidoreductase activity"/>
    <property type="evidence" value="ECO:0007669"/>
    <property type="project" value="InterPro"/>
</dbReference>
<dbReference type="PROSITE" id="PS00498">
    <property type="entry name" value="TYROSINASE_2"/>
    <property type="match status" value="1"/>
</dbReference>
<dbReference type="Proteomes" id="UP000249497">
    <property type="component" value="Unassembled WGS sequence"/>
</dbReference>